<dbReference type="CDD" id="cd05121">
    <property type="entry name" value="ABC1_ADCK3-like"/>
    <property type="match status" value="1"/>
</dbReference>
<reference evidence="5 6" key="1">
    <citation type="submission" date="2018-08" db="EMBL/GenBank/DDBJ databases">
        <title>A genome reference for cultivated species of the human gut microbiota.</title>
        <authorList>
            <person name="Zou Y."/>
            <person name="Xue W."/>
            <person name="Luo G."/>
        </authorList>
    </citation>
    <scope>NUCLEOTIDE SEQUENCE [LARGE SCALE GENOMIC DNA]</scope>
    <source>
        <strain evidence="5 6">AF16-14</strain>
    </source>
</reference>
<dbReference type="PANTHER" id="PTHR10566">
    <property type="entry name" value="CHAPERONE-ACTIVITY OF BC1 COMPLEX CABC1 -RELATED"/>
    <property type="match status" value="1"/>
</dbReference>
<organism evidence="5 6">
    <name type="scientific">Odoribacter splanchnicus</name>
    <dbReference type="NCBI Taxonomy" id="28118"/>
    <lineage>
        <taxon>Bacteria</taxon>
        <taxon>Pseudomonadati</taxon>
        <taxon>Bacteroidota</taxon>
        <taxon>Bacteroidia</taxon>
        <taxon>Bacteroidales</taxon>
        <taxon>Odoribacteraceae</taxon>
        <taxon>Odoribacter</taxon>
    </lineage>
</organism>
<comment type="caution">
    <text evidence="5">The sequence shown here is derived from an EMBL/GenBank/DDBJ whole genome shotgun (WGS) entry which is preliminary data.</text>
</comment>
<dbReference type="Proteomes" id="UP001212263">
    <property type="component" value="Unassembled WGS sequence"/>
</dbReference>
<name>A0A1Y3XY95_9BACT</name>
<dbReference type="InterPro" id="IPR004147">
    <property type="entry name" value="ABC1_dom"/>
</dbReference>
<evidence type="ECO:0000259" key="3">
    <source>
        <dbReference type="Pfam" id="PF03109"/>
    </source>
</evidence>
<dbReference type="GO" id="GO:0016301">
    <property type="term" value="F:kinase activity"/>
    <property type="evidence" value="ECO:0007669"/>
    <property type="project" value="UniProtKB-KW"/>
</dbReference>
<dbReference type="AlphaFoldDB" id="A0A1Y3XY95"/>
<evidence type="ECO:0000313" key="4">
    <source>
        <dbReference type="EMBL" id="MDB9223739.1"/>
    </source>
</evidence>
<feature type="transmembrane region" description="Helical" evidence="2">
    <location>
        <begin position="499"/>
        <end position="516"/>
    </location>
</feature>
<evidence type="ECO:0000256" key="1">
    <source>
        <dbReference type="ARBA" id="ARBA00009670"/>
    </source>
</evidence>
<evidence type="ECO:0000313" key="5">
    <source>
        <dbReference type="EMBL" id="RGU55167.1"/>
    </source>
</evidence>
<evidence type="ECO:0000256" key="2">
    <source>
        <dbReference type="SAM" id="Phobius"/>
    </source>
</evidence>
<keyword evidence="2" id="KW-0812">Transmembrane</keyword>
<feature type="domain" description="ABC1 atypical kinase-like" evidence="3">
    <location>
        <begin position="94"/>
        <end position="333"/>
    </location>
</feature>
<keyword evidence="5" id="KW-0808">Transferase</keyword>
<evidence type="ECO:0000313" key="6">
    <source>
        <dbReference type="Proteomes" id="UP000284243"/>
    </source>
</evidence>
<dbReference type="Pfam" id="PF03109">
    <property type="entry name" value="ABC1"/>
    <property type="match status" value="1"/>
</dbReference>
<comment type="similarity">
    <text evidence="1">Belongs to the protein kinase superfamily. ADCK protein kinase family.</text>
</comment>
<accession>A0A1Y3XY95</accession>
<dbReference type="PANTHER" id="PTHR10566:SF113">
    <property type="entry name" value="PROTEIN ACTIVITY OF BC1 COMPLEX KINASE 7, CHLOROPLASTIC"/>
    <property type="match status" value="1"/>
</dbReference>
<dbReference type="SUPFAM" id="SSF56112">
    <property type="entry name" value="Protein kinase-like (PK-like)"/>
    <property type="match status" value="1"/>
</dbReference>
<sequence length="550" mass="63331">MRITDVYVGYLKITRIIQIGSILVKHGFKEMISHTFLGRRIRKRRIRQHKPVYTTQERLRLTIEDLGPTYIKFGQILADRPDILSERFRKELKKLQTNALPFDDHLAIRLIEDELGAEIKDVFSEFNPHCIASASIGQVYTGRLKNGKDVVIKIRRPNIDQKIKLDLYLMRYLAKKLALEYPEMAAINIVGVVDEFGESIFKELNYYNEATNILRFRDIFKDNPRIYIPHVDMKHTTHRMLIMERIFGMSPDDPLQLKAAGLDPVQIALNGAEALLIMVFKEGFFHADPHAGNLFILPGNRVAFIDFGMVGALRPREMDFLANLSIGFARRDPIGLADSMIRLCDQRFFDQRDDLIFSLQQMIKRFSQLPIEKFNYAKMIQDCIDLITKYGLCLPTGIFMLAKALATIQKVAERLDPDIPFAKLIIPYAKEVVMTQFSPRKMAASLFQTLKGYATLLQTAPGDISEILYKLKQGEIKHELQITDVPEFRKMLRNGASRLAYAILLVGLFIGAIGILDKRPDLKYGHFLLFVSSFLIFIVMLKWILRKKRD</sequence>
<gene>
    <name evidence="5" type="ORF">DWW57_13225</name>
    <name evidence="4" type="ORF">PN645_12065</name>
</gene>
<dbReference type="EMBL" id="QRYC01000020">
    <property type="protein sequence ID" value="RGU55167.1"/>
    <property type="molecule type" value="Genomic_DNA"/>
</dbReference>
<proteinExistence type="inferred from homology"/>
<dbReference type="Proteomes" id="UP000284243">
    <property type="component" value="Unassembled WGS sequence"/>
</dbReference>
<keyword evidence="5" id="KW-0418">Kinase</keyword>
<reference evidence="4" key="2">
    <citation type="submission" date="2023-01" db="EMBL/GenBank/DDBJ databases">
        <title>Human gut microbiome strain richness.</title>
        <authorList>
            <person name="Chen-Liaw A."/>
        </authorList>
    </citation>
    <scope>NUCLEOTIDE SEQUENCE</scope>
    <source>
        <strain evidence="4">RTP21484st1_B7_RTP21484_190118</strain>
    </source>
</reference>
<keyword evidence="2" id="KW-1133">Transmembrane helix</keyword>
<dbReference type="EMBL" id="JAQMRD010000015">
    <property type="protein sequence ID" value="MDB9223739.1"/>
    <property type="molecule type" value="Genomic_DNA"/>
</dbReference>
<dbReference type="RefSeq" id="WP_022160097.1">
    <property type="nucleotide sequence ID" value="NZ_CABJFF010000005.1"/>
</dbReference>
<protein>
    <submittedName>
        <fullName evidence="5">AarF/ABC1/UbiB kinase family protein</fullName>
    </submittedName>
    <submittedName>
        <fullName evidence="4">AarF/UbiB family protein</fullName>
    </submittedName>
</protein>
<dbReference type="InterPro" id="IPR011009">
    <property type="entry name" value="Kinase-like_dom_sf"/>
</dbReference>
<keyword evidence="2" id="KW-0472">Membrane</keyword>
<feature type="transmembrane region" description="Helical" evidence="2">
    <location>
        <begin position="522"/>
        <end position="545"/>
    </location>
</feature>
<dbReference type="InterPro" id="IPR050154">
    <property type="entry name" value="UbiB_kinase"/>
</dbReference>